<evidence type="ECO:0000313" key="5">
    <source>
        <dbReference type="Proteomes" id="UP000184096"/>
    </source>
</evidence>
<feature type="repeat" description="NHL" evidence="2">
    <location>
        <begin position="342"/>
        <end position="362"/>
    </location>
</feature>
<evidence type="ECO:0000256" key="1">
    <source>
        <dbReference type="ARBA" id="ARBA00022737"/>
    </source>
</evidence>
<feature type="chain" id="PRO_5009929319" evidence="3">
    <location>
        <begin position="30"/>
        <end position="502"/>
    </location>
</feature>
<proteinExistence type="predicted"/>
<dbReference type="Pfam" id="PF01436">
    <property type="entry name" value="NHL"/>
    <property type="match status" value="1"/>
</dbReference>
<feature type="signal peptide" evidence="3">
    <location>
        <begin position="1"/>
        <end position="29"/>
    </location>
</feature>
<gene>
    <name evidence="4" type="ORF">SAMN05444170_0461</name>
</gene>
<dbReference type="SUPFAM" id="SSF63829">
    <property type="entry name" value="Calcium-dependent phosphotriesterase"/>
    <property type="match status" value="1"/>
</dbReference>
<sequence>MKNAAKIAIALAGLSLGLLVGLVVTPVRADDASPVKAGALLDQLQKQTGVYDRSTSGKTPEFVVDPTWPQPLPHSWLLGQIGGLYVDHHDHIWVYNRPRTLNDDEVGLEGPIAGATDAKGQPVNGLGFVRLNGFGADCCRAAPSVMEFDGGGKLLHAWGGPADPNFIGGKCKSDDGCIWPNIEHGIYVDQKDNVWIAGNSPALKAGEKEIPWTTNKGGGDGFILKFDRDGNFKMRIGGTPSAPDSNSKDGGINRTPLLYRPADMVYDPKTNRLYVADGYANRRILIVDADTGKYIGHFGAYGSNPIDDAAAAAAGTWPQASSKGDVKPAFFRNPVHCVKIADDGKIYVCDRGNDRIQVFDSKDASLGKECSNPNGEAGKCGFVTERFISAKTYTQPVMPGTAVSMNFSPDKPQSCLYIGDNTNQTIYILSRDKLEQLGRLGHGGRMAGDFHWLHQVSLDSQGNIYTGEVDTGKRVQKFVRYGADGCSGGGTADIGGEAAERK</sequence>
<keyword evidence="3" id="KW-0732">Signal</keyword>
<keyword evidence="5" id="KW-1185">Reference proteome</keyword>
<dbReference type="PANTHER" id="PTHR24104:SF25">
    <property type="entry name" value="PROTEIN LIN-41"/>
    <property type="match status" value="1"/>
</dbReference>
<feature type="repeat" description="NHL" evidence="2">
    <location>
        <begin position="250"/>
        <end position="290"/>
    </location>
</feature>
<accession>A0A1M7SZ22</accession>
<dbReference type="Gene3D" id="2.120.10.30">
    <property type="entry name" value="TolB, C-terminal domain"/>
    <property type="match status" value="1"/>
</dbReference>
<dbReference type="AlphaFoldDB" id="A0A1M7SZ22"/>
<protein>
    <submittedName>
        <fullName evidence="4">NHL repeat-containing protein</fullName>
    </submittedName>
</protein>
<dbReference type="PANTHER" id="PTHR24104">
    <property type="entry name" value="E3 UBIQUITIN-PROTEIN LIGASE NHLRC1-RELATED"/>
    <property type="match status" value="1"/>
</dbReference>
<dbReference type="RefSeq" id="WP_072816512.1">
    <property type="nucleotide sequence ID" value="NZ_LT670849.1"/>
</dbReference>
<dbReference type="InterPro" id="IPR011042">
    <property type="entry name" value="6-blade_b-propeller_TolB-like"/>
</dbReference>
<dbReference type="EMBL" id="LT670849">
    <property type="protein sequence ID" value="SHN63667.1"/>
    <property type="molecule type" value="Genomic_DNA"/>
</dbReference>
<dbReference type="InterPro" id="IPR050952">
    <property type="entry name" value="TRIM-NHL_E3_ligases"/>
</dbReference>
<evidence type="ECO:0000256" key="3">
    <source>
        <dbReference type="SAM" id="SignalP"/>
    </source>
</evidence>
<evidence type="ECO:0000313" key="4">
    <source>
        <dbReference type="EMBL" id="SHN63667.1"/>
    </source>
</evidence>
<dbReference type="InterPro" id="IPR001258">
    <property type="entry name" value="NHL_repeat"/>
</dbReference>
<dbReference type="GO" id="GO:0008270">
    <property type="term" value="F:zinc ion binding"/>
    <property type="evidence" value="ECO:0007669"/>
    <property type="project" value="UniProtKB-KW"/>
</dbReference>
<organism evidence="4 5">
    <name type="scientific">Bradyrhizobium erythrophlei</name>
    <dbReference type="NCBI Taxonomy" id="1437360"/>
    <lineage>
        <taxon>Bacteria</taxon>
        <taxon>Pseudomonadati</taxon>
        <taxon>Pseudomonadota</taxon>
        <taxon>Alphaproteobacteria</taxon>
        <taxon>Hyphomicrobiales</taxon>
        <taxon>Nitrobacteraceae</taxon>
        <taxon>Bradyrhizobium</taxon>
    </lineage>
</organism>
<keyword evidence="1" id="KW-0677">Repeat</keyword>
<reference evidence="5" key="1">
    <citation type="submission" date="2016-11" db="EMBL/GenBank/DDBJ databases">
        <authorList>
            <person name="Varghese N."/>
            <person name="Submissions S."/>
        </authorList>
    </citation>
    <scope>NUCLEOTIDE SEQUENCE [LARGE SCALE GENOMIC DNA]</scope>
    <source>
        <strain evidence="5">GAS401</strain>
    </source>
</reference>
<name>A0A1M7SZ22_9BRAD</name>
<evidence type="ECO:0000256" key="2">
    <source>
        <dbReference type="PROSITE-ProRule" id="PRU00504"/>
    </source>
</evidence>
<dbReference type="Proteomes" id="UP000184096">
    <property type="component" value="Chromosome I"/>
</dbReference>
<dbReference type="PROSITE" id="PS51125">
    <property type="entry name" value="NHL"/>
    <property type="match status" value="2"/>
</dbReference>
<dbReference type="OrthoDB" id="9792285at2"/>